<organism evidence="6 7">
    <name type="scientific">Novispirillum itersonii</name>
    <name type="common">Aquaspirillum itersonii</name>
    <dbReference type="NCBI Taxonomy" id="189"/>
    <lineage>
        <taxon>Bacteria</taxon>
        <taxon>Pseudomonadati</taxon>
        <taxon>Pseudomonadota</taxon>
        <taxon>Alphaproteobacteria</taxon>
        <taxon>Rhodospirillales</taxon>
        <taxon>Novispirillaceae</taxon>
        <taxon>Novispirillum</taxon>
    </lineage>
</organism>
<keyword evidence="7" id="KW-1185">Reference proteome</keyword>
<accession>A0A7W9ZFV6</accession>
<dbReference type="PIRSF" id="PIRSF002741">
    <property type="entry name" value="MppA"/>
    <property type="match status" value="1"/>
</dbReference>
<proteinExistence type="inferred from homology"/>
<dbReference type="FunFam" id="3.10.105.10:FF:000005">
    <property type="entry name" value="ABC transporter substrate-binding protein"/>
    <property type="match status" value="1"/>
</dbReference>
<dbReference type="EMBL" id="JACIIX010000007">
    <property type="protein sequence ID" value="MBB6210742.1"/>
    <property type="molecule type" value="Genomic_DNA"/>
</dbReference>
<dbReference type="GO" id="GO:0030288">
    <property type="term" value="C:outer membrane-bounded periplasmic space"/>
    <property type="evidence" value="ECO:0007669"/>
    <property type="project" value="TreeGrafter"/>
</dbReference>
<feature type="domain" description="Solute-binding protein family 5" evidence="5">
    <location>
        <begin position="117"/>
        <end position="522"/>
    </location>
</feature>
<dbReference type="SUPFAM" id="SSF53850">
    <property type="entry name" value="Periplasmic binding protein-like II"/>
    <property type="match status" value="1"/>
</dbReference>
<reference evidence="6 7" key="1">
    <citation type="submission" date="2020-08" db="EMBL/GenBank/DDBJ databases">
        <title>Genomic Encyclopedia of Type Strains, Phase IV (KMG-IV): sequencing the most valuable type-strain genomes for metagenomic binning, comparative biology and taxonomic classification.</title>
        <authorList>
            <person name="Goeker M."/>
        </authorList>
    </citation>
    <scope>NUCLEOTIDE SEQUENCE [LARGE SCALE GENOMIC DNA]</scope>
    <source>
        <strain evidence="6 7">DSM 11590</strain>
    </source>
</reference>
<name>A0A7W9ZFV6_NOVIT</name>
<evidence type="ECO:0000256" key="1">
    <source>
        <dbReference type="ARBA" id="ARBA00004418"/>
    </source>
</evidence>
<evidence type="ECO:0000313" key="7">
    <source>
        <dbReference type="Proteomes" id="UP000544872"/>
    </source>
</evidence>
<evidence type="ECO:0000256" key="2">
    <source>
        <dbReference type="ARBA" id="ARBA00005695"/>
    </source>
</evidence>
<sequence length="611" mass="68220">MTCRFAAVVRGCLLAFPVLATLVAPGWAQAPAAEAAAPVSVSHGIAMHGALKYPAGFHNFDYANPAAPKGGTLKMYSLGGFDSFNPFVIKGTSAPGVSMLFDTLLVSAADEAFSEYGLLAESIELPENRAWVAFTLRKQARFHDGSPVTAEDVVFSFNTLREKGDPFYRLYYANVAKVEAEGPLKVRFTFDGADNRELPLILGQMPVLSKAYWKTRDFSASTLEAPVGSGPYKVKAFEAGRYVVYERVKDWWAKDLGVTKGQYNFDEIRYDVFRDETVALEAFKAGAYDLRVEGVAKQWATAYEFPARTEGKVKLKLFENHMPSGMQGFVFNQRRAVFEDPRVREALGYAFDFEWANQNLFYGQYTRTRSYFDNSELAATGLPSPEEMKLLAPWRGKIPEEVFTKVYAPPTTEGTGSQRANLRYALDLLQQAGWDVKNGVLTNAKTGKAMTFEILLGSPTFERVVLPYVQSLKRLGITATLRTVDAAQYQNRVKSYDFDMVVTVWGQSMSPGNEQREFWGSAAADQPGSRNLAGVKNPAVDALVDAVVRARTREDLVTATRALDRVLLWSYLVVPHWHFPATRLAWWDRFGMPEVVPDKGVDLMTWWVKPQ</sequence>
<dbReference type="AlphaFoldDB" id="A0A7W9ZFV6"/>
<dbReference type="Proteomes" id="UP000544872">
    <property type="component" value="Unassembled WGS sequence"/>
</dbReference>
<keyword evidence="3 4" id="KW-0732">Signal</keyword>
<dbReference type="CDD" id="cd08497">
    <property type="entry name" value="MbnE-like"/>
    <property type="match status" value="1"/>
</dbReference>
<dbReference type="RefSeq" id="WP_184263567.1">
    <property type="nucleotide sequence ID" value="NZ_JACIIX010000007.1"/>
</dbReference>
<comment type="subcellular location">
    <subcellularLocation>
        <location evidence="1">Periplasm</location>
    </subcellularLocation>
</comment>
<comment type="similarity">
    <text evidence="2">Belongs to the bacterial solute-binding protein 5 family.</text>
</comment>
<dbReference type="Gene3D" id="3.40.190.10">
    <property type="entry name" value="Periplasmic binding protein-like II"/>
    <property type="match status" value="1"/>
</dbReference>
<dbReference type="PANTHER" id="PTHR30290:SF64">
    <property type="entry name" value="ABC TRANSPORTER PERIPLASMIC BINDING PROTEIN"/>
    <property type="match status" value="1"/>
</dbReference>
<comment type="caution">
    <text evidence="6">The sequence shown here is derived from an EMBL/GenBank/DDBJ whole genome shotgun (WGS) entry which is preliminary data.</text>
</comment>
<dbReference type="GO" id="GO:0043190">
    <property type="term" value="C:ATP-binding cassette (ABC) transporter complex"/>
    <property type="evidence" value="ECO:0007669"/>
    <property type="project" value="InterPro"/>
</dbReference>
<dbReference type="GO" id="GO:1904680">
    <property type="term" value="F:peptide transmembrane transporter activity"/>
    <property type="evidence" value="ECO:0007669"/>
    <property type="project" value="TreeGrafter"/>
</dbReference>
<gene>
    <name evidence="6" type="ORF">FHS48_002167</name>
</gene>
<feature type="chain" id="PRO_5030546071" evidence="4">
    <location>
        <begin position="21"/>
        <end position="611"/>
    </location>
</feature>
<dbReference type="Gene3D" id="3.10.105.10">
    <property type="entry name" value="Dipeptide-binding Protein, Domain 3"/>
    <property type="match status" value="1"/>
</dbReference>
<evidence type="ECO:0000313" key="6">
    <source>
        <dbReference type="EMBL" id="MBB6210742.1"/>
    </source>
</evidence>
<dbReference type="GO" id="GO:0015833">
    <property type="term" value="P:peptide transport"/>
    <property type="evidence" value="ECO:0007669"/>
    <property type="project" value="TreeGrafter"/>
</dbReference>
<dbReference type="GO" id="GO:0042884">
    <property type="term" value="P:microcin transport"/>
    <property type="evidence" value="ECO:0007669"/>
    <property type="project" value="TreeGrafter"/>
</dbReference>
<dbReference type="Pfam" id="PF00496">
    <property type="entry name" value="SBP_bac_5"/>
    <property type="match status" value="1"/>
</dbReference>
<dbReference type="InterPro" id="IPR030678">
    <property type="entry name" value="Peptide/Ni-bd"/>
</dbReference>
<protein>
    <submittedName>
        <fullName evidence="6">Microcin C transport system substrate-binding protein</fullName>
    </submittedName>
</protein>
<feature type="signal peptide" evidence="4">
    <location>
        <begin position="1"/>
        <end position="20"/>
    </location>
</feature>
<dbReference type="InterPro" id="IPR039424">
    <property type="entry name" value="SBP_5"/>
</dbReference>
<evidence type="ECO:0000256" key="3">
    <source>
        <dbReference type="ARBA" id="ARBA00022729"/>
    </source>
</evidence>
<evidence type="ECO:0000259" key="5">
    <source>
        <dbReference type="Pfam" id="PF00496"/>
    </source>
</evidence>
<dbReference type="InterPro" id="IPR000914">
    <property type="entry name" value="SBP_5_dom"/>
</dbReference>
<evidence type="ECO:0000256" key="4">
    <source>
        <dbReference type="SAM" id="SignalP"/>
    </source>
</evidence>
<dbReference type="PANTHER" id="PTHR30290">
    <property type="entry name" value="PERIPLASMIC BINDING COMPONENT OF ABC TRANSPORTER"/>
    <property type="match status" value="1"/>
</dbReference>